<dbReference type="InterPro" id="IPR011029">
    <property type="entry name" value="DEATH-like_dom_sf"/>
</dbReference>
<evidence type="ECO:0000259" key="2">
    <source>
        <dbReference type="PROSITE" id="PS50017"/>
    </source>
</evidence>
<evidence type="ECO:0000313" key="3">
    <source>
        <dbReference type="EMBL" id="AFK75935.1"/>
    </source>
</evidence>
<gene>
    <name evidence="3" type="primary">imd</name>
</gene>
<dbReference type="EMBL" id="JQ710733">
    <property type="protein sequence ID" value="AFK75935.1"/>
    <property type="molecule type" value="mRNA"/>
</dbReference>
<dbReference type="PROSITE" id="PS50017">
    <property type="entry name" value="DEATH_DOMAIN"/>
    <property type="match status" value="1"/>
</dbReference>
<dbReference type="AlphaFoldDB" id="I3V9Q0"/>
<feature type="region of interest" description="Disordered" evidence="1">
    <location>
        <begin position="16"/>
        <end position="99"/>
    </location>
</feature>
<feature type="compositionally biased region" description="Acidic residues" evidence="1">
    <location>
        <begin position="33"/>
        <end position="42"/>
    </location>
</feature>
<sequence>MTNKLSAKFLEIFRNLKSDAVARPPRPHSFNENAEDTQDENVDNSNNNAAEDIFSEKSKSKKGKKKPKYKKSSSTPEPDPMPTEDEADRRDSNGSSVVNTQASGNVINIVNASNIRWGNEFVYYLGPVNGHQSSPKTPTHEEVVEKTNLIKLLMDSDVQPSHEYIDYVSKNLGKNWYSIFRSLGYTRGQIETAEIDNAKNGVAEARYKLLLDWVRNDDNGTLGKLATVLWEEDERHIVKELAVIYQRDKK</sequence>
<feature type="compositionally biased region" description="Basic residues" evidence="1">
    <location>
        <begin position="59"/>
        <end position="71"/>
    </location>
</feature>
<dbReference type="Gene3D" id="1.10.533.10">
    <property type="entry name" value="Death Domain, Fas"/>
    <property type="match status" value="1"/>
</dbReference>
<feature type="domain" description="Death" evidence="2">
    <location>
        <begin position="161"/>
        <end position="245"/>
    </location>
</feature>
<organism evidence="3">
    <name type="scientific">Appias lyncida</name>
    <dbReference type="NCBI Taxonomy" id="441318"/>
    <lineage>
        <taxon>Eukaryota</taxon>
        <taxon>Metazoa</taxon>
        <taxon>Ecdysozoa</taxon>
        <taxon>Arthropoda</taxon>
        <taxon>Hexapoda</taxon>
        <taxon>Insecta</taxon>
        <taxon>Pterygota</taxon>
        <taxon>Neoptera</taxon>
        <taxon>Endopterygota</taxon>
        <taxon>Lepidoptera</taxon>
        <taxon>Glossata</taxon>
        <taxon>Ditrysia</taxon>
        <taxon>Papilionoidea</taxon>
        <taxon>Pieridae</taxon>
        <taxon>Pierinae</taxon>
        <taxon>Appias</taxon>
    </lineage>
</organism>
<dbReference type="Pfam" id="PF00531">
    <property type="entry name" value="Death"/>
    <property type="match status" value="1"/>
</dbReference>
<dbReference type="InterPro" id="IPR000488">
    <property type="entry name" value="Death_dom"/>
</dbReference>
<dbReference type="GO" id="GO:0007165">
    <property type="term" value="P:signal transduction"/>
    <property type="evidence" value="ECO:0007669"/>
    <property type="project" value="InterPro"/>
</dbReference>
<name>I3V9Q0_9NEOP</name>
<accession>I3V9Q0</accession>
<reference evidence="3" key="1">
    <citation type="journal article" date="2012" name="Insect Biochem. Mol. Biol.">
        <title>The transcriptome of Spodoptera exigua larvae exposed to different types of microbes.</title>
        <authorList>
            <person name="Pascual L."/>
            <person name="Jakubowska A.K."/>
            <person name="Blanca J.M."/>
            <person name="Canizares J."/>
            <person name="Ferre J."/>
            <person name="Gloeckner G."/>
            <person name="Vogel H."/>
            <person name="Herrero S."/>
        </authorList>
    </citation>
    <scope>NUCLEOTIDE SEQUENCE</scope>
</reference>
<dbReference type="SUPFAM" id="SSF47986">
    <property type="entry name" value="DEATH domain"/>
    <property type="match status" value="1"/>
</dbReference>
<proteinExistence type="evidence at transcript level"/>
<protein>
    <submittedName>
        <fullName evidence="3">IMD-like protein</fullName>
    </submittedName>
</protein>
<evidence type="ECO:0000256" key="1">
    <source>
        <dbReference type="SAM" id="MobiDB-lite"/>
    </source>
</evidence>
<dbReference type="CDD" id="cd01670">
    <property type="entry name" value="Death"/>
    <property type="match status" value="1"/>
</dbReference>